<dbReference type="Gene3D" id="1.10.405.10">
    <property type="entry name" value="Guanine Nucleotide Dissociation Inhibitor, domain 1"/>
    <property type="match status" value="1"/>
</dbReference>
<evidence type="ECO:0000259" key="7">
    <source>
        <dbReference type="Pfam" id="PF01593"/>
    </source>
</evidence>
<feature type="domain" description="Amine oxidase" evidence="7">
    <location>
        <begin position="157"/>
        <end position="595"/>
    </location>
</feature>
<evidence type="ECO:0000256" key="4">
    <source>
        <dbReference type="ARBA" id="ARBA00048448"/>
    </source>
</evidence>
<feature type="binding site" evidence="5">
    <location>
        <position position="571"/>
    </location>
    <ligand>
        <name>FAD</name>
        <dbReference type="ChEBI" id="CHEBI:57692"/>
    </ligand>
</feature>
<dbReference type="PANTHER" id="PTHR43563:SF14">
    <property type="entry name" value="AMINE OXIDASE"/>
    <property type="match status" value="1"/>
</dbReference>
<dbReference type="InterPro" id="IPR006175">
    <property type="entry name" value="YjgF/YER057c/UK114"/>
</dbReference>
<dbReference type="EMBL" id="LFZN01000084">
    <property type="protein sequence ID" value="KXS99893.1"/>
    <property type="molecule type" value="Genomic_DNA"/>
</dbReference>
<evidence type="ECO:0000256" key="3">
    <source>
        <dbReference type="ARBA" id="ARBA00023002"/>
    </source>
</evidence>
<evidence type="ECO:0000256" key="6">
    <source>
        <dbReference type="RuleBase" id="RU362067"/>
    </source>
</evidence>
<dbReference type="Pfam" id="PF01593">
    <property type="entry name" value="Amino_oxidase"/>
    <property type="match status" value="1"/>
</dbReference>
<comment type="catalytic activity">
    <reaction evidence="4">
        <text>a secondary aliphatic amine + O2 + H2O = a primary amine + an aldehyde + H2O2</text>
        <dbReference type="Rhea" id="RHEA:26414"/>
        <dbReference type="ChEBI" id="CHEBI:15377"/>
        <dbReference type="ChEBI" id="CHEBI:15379"/>
        <dbReference type="ChEBI" id="CHEBI:16240"/>
        <dbReference type="ChEBI" id="CHEBI:17478"/>
        <dbReference type="ChEBI" id="CHEBI:58855"/>
        <dbReference type="ChEBI" id="CHEBI:65296"/>
        <dbReference type="EC" id="1.4.3.4"/>
    </reaction>
</comment>
<keyword evidence="9" id="KW-1185">Reference proteome</keyword>
<sequence>MAPSAVRTIDVGNSAQAYYAAATSSDAAEIIHVAGQPGTNDHGKFPKDYESQIQLALLNLKKIILAAECQVSDVSKLTFYIVNYSPARRLHTRHIRNFLGSHRPAMTLVPVPSLAQEGWLFEIEAVVAKPRSGRISRALNPAPSSKAIDIVVVGAGLAGLTAAAQILRSGLSCVVLEARDRVGGRTWTTTTSDGKGSIDLGAAWINDTNQSRMIALAKKLKLELIEQNTTGNCVLQNTEGDLSEFPYGELPPFQAAIKDNVASVRDQTEADCQKLDSLYPSDSELDSMTFAAYLRKIGATDDALKTATVWTRAMLGHDPEDISALFFLSYCKCGGGLLQMRSDRKGGGQHLRIKEGTQAFAKGLAASLPSDVLQLSSRVQAIHQQSRENLLIQTDNEVLRARKVISAVPPPVLKKVSFDPPLSLAKQLLIDSFRYGFYQKVMVVFKSPFWISKGYCGLIQSFIGPAAVIRDTSIPAENKWVLTCFVAGTPGQEWSKKDKATREKTLLDQIVAVYGSPNARTEFVEFVTTPWSDEEFTGYGCPSPALPPGVLQTAGHAIRDPFQDLHFIGTETSDVWKGYMEGAVRSGERGAREVIDALTKVVAKL</sequence>
<organism evidence="8 9">
    <name type="scientific">Pseudocercospora eumusae</name>
    <dbReference type="NCBI Taxonomy" id="321146"/>
    <lineage>
        <taxon>Eukaryota</taxon>
        <taxon>Fungi</taxon>
        <taxon>Dikarya</taxon>
        <taxon>Ascomycota</taxon>
        <taxon>Pezizomycotina</taxon>
        <taxon>Dothideomycetes</taxon>
        <taxon>Dothideomycetidae</taxon>
        <taxon>Mycosphaerellales</taxon>
        <taxon>Mycosphaerellaceae</taxon>
        <taxon>Pseudocercospora</taxon>
    </lineage>
</organism>
<dbReference type="AlphaFoldDB" id="A0A139HBS0"/>
<dbReference type="SUPFAM" id="SSF51905">
    <property type="entry name" value="FAD/NAD(P)-binding domain"/>
    <property type="match status" value="1"/>
</dbReference>
<feature type="binding site" evidence="5">
    <location>
        <position position="485"/>
    </location>
    <ligand>
        <name>substrate</name>
    </ligand>
</feature>
<comment type="cofactor">
    <cofactor evidence="1 6">
        <name>FAD</name>
        <dbReference type="ChEBI" id="CHEBI:57692"/>
    </cofactor>
</comment>
<dbReference type="Gene3D" id="3.50.50.60">
    <property type="entry name" value="FAD/NAD(P)-binding domain"/>
    <property type="match status" value="1"/>
</dbReference>
<dbReference type="CDD" id="cd00448">
    <property type="entry name" value="YjgF_YER057c_UK114_family"/>
    <property type="match status" value="1"/>
</dbReference>
<dbReference type="Gene3D" id="3.30.1330.40">
    <property type="entry name" value="RutC-like"/>
    <property type="match status" value="1"/>
</dbReference>
<comment type="similarity">
    <text evidence="2 6">Belongs to the flavin monoamine oxidase family.</text>
</comment>
<keyword evidence="3 6" id="KW-0560">Oxidoreductase</keyword>
<dbReference type="Gene3D" id="3.90.660.10">
    <property type="match status" value="1"/>
</dbReference>
<dbReference type="Pfam" id="PF01042">
    <property type="entry name" value="Ribonuc_L-PSP"/>
    <property type="match status" value="1"/>
</dbReference>
<dbReference type="InterPro" id="IPR001613">
    <property type="entry name" value="Flavin_amine_oxidase"/>
</dbReference>
<dbReference type="EC" id="1.4.3.-" evidence="6"/>
<evidence type="ECO:0000313" key="8">
    <source>
        <dbReference type="EMBL" id="KXS99893.1"/>
    </source>
</evidence>
<reference evidence="8 9" key="1">
    <citation type="submission" date="2015-07" db="EMBL/GenBank/DDBJ databases">
        <title>Comparative genomics of the Sigatoka disease complex on banana suggests a link between parallel evolutionary changes in Pseudocercospora fijiensis and Pseudocercospora eumusae and increased virulence on the banana host.</title>
        <authorList>
            <person name="Chang T.-C."/>
            <person name="Salvucci A."/>
            <person name="Crous P.W."/>
            <person name="Stergiopoulos I."/>
        </authorList>
    </citation>
    <scope>NUCLEOTIDE SEQUENCE [LARGE SCALE GENOMIC DNA]</scope>
    <source>
        <strain evidence="8 9">CBS 114824</strain>
    </source>
</reference>
<evidence type="ECO:0000256" key="5">
    <source>
        <dbReference type="PIRSR" id="PIRSR601613-1"/>
    </source>
</evidence>
<keyword evidence="6" id="KW-0274">FAD</keyword>
<gene>
    <name evidence="8" type="ORF">AC578_4482</name>
</gene>
<evidence type="ECO:0000256" key="1">
    <source>
        <dbReference type="ARBA" id="ARBA00001974"/>
    </source>
</evidence>
<dbReference type="OrthoDB" id="5046242at2759"/>
<protein>
    <recommendedName>
        <fullName evidence="6">Amine oxidase</fullName>
        <ecNumber evidence="6">1.4.3.-</ecNumber>
    </recommendedName>
</protein>
<dbReference type="SUPFAM" id="SSF54373">
    <property type="entry name" value="FAD-linked reductases, C-terminal domain"/>
    <property type="match status" value="1"/>
</dbReference>
<feature type="binding site" evidence="5">
    <location>
        <position position="379"/>
    </location>
    <ligand>
        <name>FAD</name>
        <dbReference type="ChEBI" id="CHEBI:57692"/>
    </ligand>
</feature>
<comment type="caution">
    <text evidence="8">The sequence shown here is derived from an EMBL/GenBank/DDBJ whole genome shotgun (WGS) entry which is preliminary data.</text>
</comment>
<dbReference type="InterPro" id="IPR002937">
    <property type="entry name" value="Amino_oxidase"/>
</dbReference>
<dbReference type="GO" id="GO:0097621">
    <property type="term" value="F:monoamine oxidase activity"/>
    <property type="evidence" value="ECO:0007669"/>
    <property type="project" value="UniProtKB-EC"/>
</dbReference>
<dbReference type="Proteomes" id="UP000070133">
    <property type="component" value="Unassembled WGS sequence"/>
</dbReference>
<name>A0A139HBS0_9PEZI</name>
<dbReference type="PRINTS" id="PR00757">
    <property type="entry name" value="AMINEOXDASEF"/>
</dbReference>
<feature type="binding site" evidence="5">
    <location>
        <begin position="177"/>
        <end position="178"/>
    </location>
    <ligand>
        <name>FAD</name>
        <dbReference type="ChEBI" id="CHEBI:57692"/>
    </ligand>
</feature>
<dbReference type="InterPro" id="IPR036188">
    <property type="entry name" value="FAD/NAD-bd_sf"/>
</dbReference>
<accession>A0A139HBS0</accession>
<evidence type="ECO:0000313" key="9">
    <source>
        <dbReference type="Proteomes" id="UP000070133"/>
    </source>
</evidence>
<proteinExistence type="inferred from homology"/>
<keyword evidence="6" id="KW-0285">Flavoprotein</keyword>
<dbReference type="STRING" id="321146.A0A139HBS0"/>
<dbReference type="InterPro" id="IPR050703">
    <property type="entry name" value="Flavin_MAO"/>
</dbReference>
<evidence type="ECO:0000256" key="2">
    <source>
        <dbReference type="ARBA" id="ARBA00005995"/>
    </source>
</evidence>
<dbReference type="InterPro" id="IPR035959">
    <property type="entry name" value="RutC-like_sf"/>
</dbReference>
<dbReference type="SUPFAM" id="SSF55298">
    <property type="entry name" value="YjgF-like"/>
    <property type="match status" value="1"/>
</dbReference>
<dbReference type="PANTHER" id="PTHR43563">
    <property type="entry name" value="AMINE OXIDASE"/>
    <property type="match status" value="1"/>
</dbReference>